<dbReference type="Pfam" id="PF00226">
    <property type="entry name" value="DnaJ"/>
    <property type="match status" value="1"/>
</dbReference>
<dbReference type="Gene3D" id="1.10.287.110">
    <property type="entry name" value="DnaJ domain"/>
    <property type="match status" value="1"/>
</dbReference>
<evidence type="ECO:0000256" key="7">
    <source>
        <dbReference type="ARBA" id="ARBA00023016"/>
    </source>
</evidence>
<accession>A0A5R8XY30</accession>
<dbReference type="GO" id="GO:0006260">
    <property type="term" value="P:DNA replication"/>
    <property type="evidence" value="ECO:0007669"/>
    <property type="project" value="UniProtKB-KW"/>
</dbReference>
<feature type="repeat" description="CXXCXGXG motif" evidence="12">
    <location>
        <begin position="189"/>
        <end position="196"/>
    </location>
</feature>
<comment type="subunit">
    <text evidence="12">Homodimer.</text>
</comment>
<feature type="repeat" description="CXXCXGXG motif" evidence="12">
    <location>
        <begin position="203"/>
        <end position="210"/>
    </location>
</feature>
<evidence type="ECO:0000256" key="1">
    <source>
        <dbReference type="ARBA" id="ARBA00022490"/>
    </source>
</evidence>
<feature type="binding site" evidence="12">
    <location>
        <position position="170"/>
    </location>
    <ligand>
        <name>Zn(2+)</name>
        <dbReference type="ChEBI" id="CHEBI:29105"/>
        <label>2</label>
    </ligand>
</feature>
<dbReference type="Gene3D" id="2.10.230.10">
    <property type="entry name" value="Heat shock protein DnaJ, cysteine-rich domain"/>
    <property type="match status" value="1"/>
</dbReference>
<dbReference type="OrthoDB" id="9779889at2"/>
<dbReference type="FunFam" id="2.10.230.10:FF:000002">
    <property type="entry name" value="Molecular chaperone DnaJ"/>
    <property type="match status" value="1"/>
</dbReference>
<organism evidence="16 17">
    <name type="scientific">Arcobacter arenosus</name>
    <dbReference type="NCBI Taxonomy" id="2576037"/>
    <lineage>
        <taxon>Bacteria</taxon>
        <taxon>Pseudomonadati</taxon>
        <taxon>Campylobacterota</taxon>
        <taxon>Epsilonproteobacteria</taxon>
        <taxon>Campylobacterales</taxon>
        <taxon>Arcobacteraceae</taxon>
        <taxon>Arcobacter</taxon>
    </lineage>
</organism>
<comment type="function">
    <text evidence="9 12">Participates actively in the response to hyperosmotic and heat shock by preventing the aggregation of stress-denatured proteins and by disaggregating proteins, also in an autonomous, DnaK-independent fashion. Unfolded proteins bind initially to DnaJ; upon interaction with the DnaJ-bound protein, DnaK hydrolyzes its bound ATP, resulting in the formation of a stable complex. GrpE releases ADP from DnaK; ATP binding to DnaK triggers the release of the substrate protein, thus completing the reaction cycle. Several rounds of ATP-dependent interactions between DnaJ, DnaK and GrpE are required for fully efficient folding. Also involved, together with DnaK and GrpE, in the DNA replication of plasmids through activation of initiation proteins.</text>
</comment>
<dbReference type="InterPro" id="IPR008971">
    <property type="entry name" value="HSP40/DnaJ_pept-bd"/>
</dbReference>
<feature type="binding site" evidence="12">
    <location>
        <position position="203"/>
    </location>
    <ligand>
        <name>Zn(2+)</name>
        <dbReference type="ChEBI" id="CHEBI:29105"/>
        <label>1</label>
    </ligand>
</feature>
<comment type="domain">
    <text evidence="12">The J domain is necessary and sufficient to stimulate DnaK ATPase activity. Zinc center 1 plays an important role in the autonomous, DnaK-independent chaperone activity of DnaJ. Zinc center 2 is essential for interaction with DnaK and for DnaJ activity.</text>
</comment>
<keyword evidence="6 12" id="KW-0862">Zinc</keyword>
<dbReference type="Gene3D" id="2.60.260.20">
    <property type="entry name" value="Urease metallochaperone UreE, N-terminal domain"/>
    <property type="match status" value="2"/>
</dbReference>
<dbReference type="PANTHER" id="PTHR43096">
    <property type="entry name" value="DNAJ HOMOLOG 1, MITOCHONDRIAL-RELATED"/>
    <property type="match status" value="1"/>
</dbReference>
<evidence type="ECO:0000256" key="4">
    <source>
        <dbReference type="ARBA" id="ARBA00022737"/>
    </source>
</evidence>
<keyword evidence="3 12" id="KW-0479">Metal-binding</keyword>
<dbReference type="CDD" id="cd10747">
    <property type="entry name" value="DnaJ_C"/>
    <property type="match status" value="1"/>
</dbReference>
<feature type="zinc finger region" description="CR-type" evidence="13">
    <location>
        <begin position="138"/>
        <end position="215"/>
    </location>
</feature>
<gene>
    <name evidence="12 16" type="primary">dnaJ</name>
    <name evidence="16" type="ORF">FDK22_13990</name>
</gene>
<feature type="binding site" evidence="12">
    <location>
        <position position="192"/>
    </location>
    <ligand>
        <name>Zn(2+)</name>
        <dbReference type="ChEBI" id="CHEBI:29105"/>
        <label>2</label>
    </ligand>
</feature>
<dbReference type="InterPro" id="IPR018253">
    <property type="entry name" value="DnaJ_domain_CS"/>
</dbReference>
<dbReference type="Proteomes" id="UP000308901">
    <property type="component" value="Unassembled WGS sequence"/>
</dbReference>
<reference evidence="16 17" key="1">
    <citation type="submission" date="2019-05" db="EMBL/GenBank/DDBJ databases">
        <title>Arcobacter sp. nov., isolated from sea sediment.</title>
        <authorList>
            <person name="Kim W."/>
        </authorList>
    </citation>
    <scope>NUCLEOTIDE SEQUENCE [LARGE SCALE GENOMIC DNA]</scope>
    <source>
        <strain evidence="16 17">CAU 1517</strain>
    </source>
</reference>
<dbReference type="InterPro" id="IPR001623">
    <property type="entry name" value="DnaJ_domain"/>
</dbReference>
<dbReference type="GO" id="GO:0009408">
    <property type="term" value="P:response to heat"/>
    <property type="evidence" value="ECO:0007669"/>
    <property type="project" value="InterPro"/>
</dbReference>
<comment type="caution">
    <text evidence="16">The sequence shown here is derived from an EMBL/GenBank/DDBJ whole genome shotgun (WGS) entry which is preliminary data.</text>
</comment>
<keyword evidence="1 12" id="KW-0963">Cytoplasm</keyword>
<dbReference type="InterPro" id="IPR001305">
    <property type="entry name" value="HSP_DnaJ_Cys-rich_dom"/>
</dbReference>
<dbReference type="PROSITE" id="PS51188">
    <property type="entry name" value="ZF_CR"/>
    <property type="match status" value="1"/>
</dbReference>
<feature type="binding site" evidence="12">
    <location>
        <position position="167"/>
    </location>
    <ligand>
        <name>Zn(2+)</name>
        <dbReference type="ChEBI" id="CHEBI:29105"/>
        <label>2</label>
    </ligand>
</feature>
<dbReference type="SMART" id="SM00271">
    <property type="entry name" value="DnaJ"/>
    <property type="match status" value="1"/>
</dbReference>
<dbReference type="PROSITE" id="PS00636">
    <property type="entry name" value="DNAJ_1"/>
    <property type="match status" value="1"/>
</dbReference>
<proteinExistence type="inferred from homology"/>
<comment type="cofactor">
    <cofactor evidence="12">
        <name>Zn(2+)</name>
        <dbReference type="ChEBI" id="CHEBI:29105"/>
    </cofactor>
    <text evidence="12">Binds 2 Zn(2+) ions per monomer.</text>
</comment>
<evidence type="ECO:0000256" key="5">
    <source>
        <dbReference type="ARBA" id="ARBA00022771"/>
    </source>
</evidence>
<dbReference type="CDD" id="cd06257">
    <property type="entry name" value="DnaJ"/>
    <property type="match status" value="1"/>
</dbReference>
<feature type="repeat" description="CXXCXGXG motif" evidence="12">
    <location>
        <begin position="151"/>
        <end position="158"/>
    </location>
</feature>
<dbReference type="NCBIfam" id="NF008035">
    <property type="entry name" value="PRK10767.1"/>
    <property type="match status" value="1"/>
</dbReference>
<evidence type="ECO:0000256" key="13">
    <source>
        <dbReference type="PROSITE-ProRule" id="PRU00546"/>
    </source>
</evidence>
<dbReference type="SUPFAM" id="SSF49493">
    <property type="entry name" value="HSP40/DnaJ peptide-binding domain"/>
    <property type="match status" value="2"/>
</dbReference>
<evidence type="ECO:0000256" key="6">
    <source>
        <dbReference type="ARBA" id="ARBA00022833"/>
    </source>
</evidence>
<evidence type="ECO:0000256" key="3">
    <source>
        <dbReference type="ARBA" id="ARBA00022723"/>
    </source>
</evidence>
<dbReference type="RefSeq" id="WP_138153609.1">
    <property type="nucleotide sequence ID" value="NZ_CBDDKQ010000004.1"/>
</dbReference>
<dbReference type="PROSITE" id="PS50076">
    <property type="entry name" value="DNAJ_2"/>
    <property type="match status" value="1"/>
</dbReference>
<evidence type="ECO:0000256" key="9">
    <source>
        <dbReference type="ARBA" id="ARBA00053423"/>
    </source>
</evidence>
<dbReference type="SUPFAM" id="SSF57938">
    <property type="entry name" value="DnaJ/Hsp40 cysteine-rich domain"/>
    <property type="match status" value="1"/>
</dbReference>
<keyword evidence="8 12" id="KW-0143">Chaperone</keyword>
<evidence type="ECO:0000259" key="14">
    <source>
        <dbReference type="PROSITE" id="PS50076"/>
    </source>
</evidence>
<keyword evidence="2 12" id="KW-0235">DNA replication</keyword>
<name>A0A5R8XY30_9BACT</name>
<dbReference type="EMBL" id="VANU01000007">
    <property type="protein sequence ID" value="TLP35763.1"/>
    <property type="molecule type" value="Genomic_DNA"/>
</dbReference>
<dbReference type="GO" id="GO:0005737">
    <property type="term" value="C:cytoplasm"/>
    <property type="evidence" value="ECO:0007669"/>
    <property type="project" value="UniProtKB-SubCell"/>
</dbReference>
<feature type="binding site" evidence="12">
    <location>
        <position position="151"/>
    </location>
    <ligand>
        <name>Zn(2+)</name>
        <dbReference type="ChEBI" id="CHEBI:29105"/>
        <label>1</label>
    </ligand>
</feature>
<feature type="repeat" description="CXXCXGXG motif" evidence="12">
    <location>
        <begin position="167"/>
        <end position="174"/>
    </location>
</feature>
<dbReference type="Pfam" id="PF01556">
    <property type="entry name" value="DnaJ_C"/>
    <property type="match status" value="1"/>
</dbReference>
<dbReference type="PANTHER" id="PTHR43096:SF48">
    <property type="entry name" value="CHAPERONE PROTEIN DNAJ"/>
    <property type="match status" value="1"/>
</dbReference>
<dbReference type="GO" id="GO:0008270">
    <property type="term" value="F:zinc ion binding"/>
    <property type="evidence" value="ECO:0007669"/>
    <property type="project" value="UniProtKB-UniRule"/>
</dbReference>
<evidence type="ECO:0000256" key="11">
    <source>
        <dbReference type="ARBA" id="ARBA00067609"/>
    </source>
</evidence>
<evidence type="ECO:0000259" key="15">
    <source>
        <dbReference type="PROSITE" id="PS51188"/>
    </source>
</evidence>
<dbReference type="GO" id="GO:0031072">
    <property type="term" value="F:heat shock protein binding"/>
    <property type="evidence" value="ECO:0007669"/>
    <property type="project" value="InterPro"/>
</dbReference>
<evidence type="ECO:0000313" key="17">
    <source>
        <dbReference type="Proteomes" id="UP000308901"/>
    </source>
</evidence>
<keyword evidence="17" id="KW-1185">Reference proteome</keyword>
<evidence type="ECO:0000256" key="8">
    <source>
        <dbReference type="ARBA" id="ARBA00023186"/>
    </source>
</evidence>
<evidence type="ECO:0000256" key="2">
    <source>
        <dbReference type="ARBA" id="ARBA00022705"/>
    </source>
</evidence>
<feature type="binding site" evidence="12">
    <location>
        <position position="154"/>
    </location>
    <ligand>
        <name>Zn(2+)</name>
        <dbReference type="ChEBI" id="CHEBI:29105"/>
        <label>1</label>
    </ligand>
</feature>
<comment type="similarity">
    <text evidence="10 12">Belongs to the DnaJ family.</text>
</comment>
<dbReference type="GO" id="GO:0005524">
    <property type="term" value="F:ATP binding"/>
    <property type="evidence" value="ECO:0007669"/>
    <property type="project" value="InterPro"/>
</dbReference>
<evidence type="ECO:0000313" key="16">
    <source>
        <dbReference type="EMBL" id="TLP35763.1"/>
    </source>
</evidence>
<keyword evidence="4 12" id="KW-0677">Repeat</keyword>
<dbReference type="FunFam" id="1.10.287.110:FF:000034">
    <property type="entry name" value="Chaperone protein DnaJ"/>
    <property type="match status" value="1"/>
</dbReference>
<dbReference type="InterPro" id="IPR012724">
    <property type="entry name" value="DnaJ"/>
</dbReference>
<dbReference type="GO" id="GO:0051082">
    <property type="term" value="F:unfolded protein binding"/>
    <property type="evidence" value="ECO:0007669"/>
    <property type="project" value="UniProtKB-UniRule"/>
</dbReference>
<feature type="domain" description="J" evidence="14">
    <location>
        <begin position="5"/>
        <end position="70"/>
    </location>
</feature>
<dbReference type="AlphaFoldDB" id="A0A5R8XY30"/>
<evidence type="ECO:0000256" key="12">
    <source>
        <dbReference type="HAMAP-Rule" id="MF_01152"/>
    </source>
</evidence>
<dbReference type="InterPro" id="IPR002939">
    <property type="entry name" value="DnaJ_C"/>
</dbReference>
<dbReference type="NCBIfam" id="TIGR02349">
    <property type="entry name" value="DnaJ_bact"/>
    <property type="match status" value="1"/>
</dbReference>
<dbReference type="FunFam" id="2.60.260.20:FF:000005">
    <property type="entry name" value="Chaperone protein dnaJ 1, mitochondrial"/>
    <property type="match status" value="1"/>
</dbReference>
<dbReference type="PRINTS" id="PR00625">
    <property type="entry name" value="JDOMAIN"/>
</dbReference>
<dbReference type="Pfam" id="PF00684">
    <property type="entry name" value="DnaJ_CXXCXGXG"/>
    <property type="match status" value="1"/>
</dbReference>
<dbReference type="HAMAP" id="MF_01152">
    <property type="entry name" value="DnaJ"/>
    <property type="match status" value="1"/>
</dbReference>
<keyword evidence="5 12" id="KW-0863">Zinc-finger</keyword>
<dbReference type="InterPro" id="IPR036869">
    <property type="entry name" value="J_dom_sf"/>
</dbReference>
<sequence>MTEVDYYELLEVTKDADKSTIKKAYRKMAMKYHPDKNPGDSEAEEKFKAVNEAYQVLSDDEKKQIYDRYGKAGLEGHGRGGGFSGGFEDISSIFEEMFGGSGFGGFGGSSRRRERKTYNYNLDIAVELVVEFNEAVFGCKKEVKYSYKNACKDCSGTGAKGGKLSTCSHCQGQGQIHMRQGFMTFAQTCPHCNGSGQSVGDKCKSCNGLGYDEIKDTFEVNIPEGVNDGNRIRVSNKGNIAPDGSRGDLYLQIRVKEDSHFVRHDDDIYLEVPIFFTQVALGAEIKIPGLRGELDLKIPAGTRDKEQFKFHGEGVKSVQGYGKGDLIVQVKINYPNSLNSEQTELLEKLQESFGVESKPHESSFETMFDKVKNWFK</sequence>
<feature type="domain" description="CR-type" evidence="15">
    <location>
        <begin position="138"/>
        <end position="215"/>
    </location>
</feature>
<dbReference type="InterPro" id="IPR036410">
    <property type="entry name" value="HSP_DnaJ_Cys-rich_dom_sf"/>
</dbReference>
<protein>
    <recommendedName>
        <fullName evidence="11 12">Chaperone protein DnaJ</fullName>
    </recommendedName>
</protein>
<keyword evidence="7 12" id="KW-0346">Stress response</keyword>
<dbReference type="GO" id="GO:0042026">
    <property type="term" value="P:protein refolding"/>
    <property type="evidence" value="ECO:0007669"/>
    <property type="project" value="TreeGrafter"/>
</dbReference>
<dbReference type="SUPFAM" id="SSF46565">
    <property type="entry name" value="Chaperone J-domain"/>
    <property type="match status" value="1"/>
</dbReference>
<comment type="subcellular location">
    <subcellularLocation>
        <location evidence="12">Cytoplasm</location>
    </subcellularLocation>
</comment>
<evidence type="ECO:0000256" key="10">
    <source>
        <dbReference type="ARBA" id="ARBA00061004"/>
    </source>
</evidence>
<feature type="binding site" evidence="12">
    <location>
        <position position="206"/>
    </location>
    <ligand>
        <name>Zn(2+)</name>
        <dbReference type="ChEBI" id="CHEBI:29105"/>
        <label>1</label>
    </ligand>
</feature>
<feature type="binding site" evidence="12">
    <location>
        <position position="189"/>
    </location>
    <ligand>
        <name>Zn(2+)</name>
        <dbReference type="ChEBI" id="CHEBI:29105"/>
        <label>2</label>
    </ligand>
</feature>